<organism evidence="3 4">
    <name type="scientific">Methylophilus medardicus</name>
    <dbReference type="NCBI Taxonomy" id="2588534"/>
    <lineage>
        <taxon>Bacteria</taxon>
        <taxon>Pseudomonadati</taxon>
        <taxon>Pseudomonadota</taxon>
        <taxon>Betaproteobacteria</taxon>
        <taxon>Nitrosomonadales</taxon>
        <taxon>Methylophilaceae</taxon>
        <taxon>Methylophilus</taxon>
    </lineage>
</organism>
<feature type="chain" id="PRO_5022878722" evidence="1">
    <location>
        <begin position="25"/>
        <end position="479"/>
    </location>
</feature>
<dbReference type="PANTHER" id="PTHR38075:SF1">
    <property type="entry name" value="DUF4139 DOMAIN-CONTAINING PROTEIN"/>
    <property type="match status" value="1"/>
</dbReference>
<dbReference type="EMBL" id="CP040946">
    <property type="protein sequence ID" value="QDC44072.1"/>
    <property type="molecule type" value="Genomic_DNA"/>
</dbReference>
<proteinExistence type="predicted"/>
<keyword evidence="1" id="KW-0732">Signal</keyword>
<reference evidence="4" key="1">
    <citation type="journal article" date="2019" name="ISME J.">
        <title>Evolution in action: habitat transition from sediment to the pelagial leads to genome streamlining in Methylophilaceae.</title>
        <authorList>
            <person name="Salcher M."/>
            <person name="Schaefle D."/>
            <person name="Kaspar M."/>
            <person name="Neuenschwander S.M."/>
            <person name="Ghai R."/>
        </authorList>
    </citation>
    <scope>NUCLEOTIDE SEQUENCE [LARGE SCALE GENOMIC DNA]</scope>
    <source>
        <strain evidence="4">MMS-M-51</strain>
    </source>
</reference>
<dbReference type="InterPro" id="IPR037291">
    <property type="entry name" value="DUF4139"/>
</dbReference>
<protein>
    <submittedName>
        <fullName evidence="3">DUF4139 domain-containing protein</fullName>
    </submittedName>
</protein>
<sequence>MRLSALLLFSLGSASLCNLTLAQAAAAVVSPISDQTSLAVTIYNEDLALVKDNRQIKLMNGLSTLSFRDVSGQIKPETALLRSLLPNSSLQVLEQNFDFDLLTPQKLLEKHVGQQVTVIHSNPVTGTETQEVATVLSAQEGVVLKIGQRIETGIPGRIVYADVPDQLKDRPTLTTQIQYKGAEQASLELSYLTGGLQWKADYVAELSNKEDAIDLSGWVTLTNTSGTAYPNAKLQLVAGDVNRVRETIRPKAMMMRAEAMVEDAVMPTEQGLLEYHLYTLPRTTSINDQQTKQVALLSAQHIPARKSLVLIGADNDYQAQSRVQEKNQKVQVFVEFDNKESSKLGLPLPRGTMRVYQKDQDGAAQFVGEDQIDHTPKNDTIRLKLGNAFDVTADRQQTDFKNLTKANQTPVYESAYAITLHNAKKEAVTVNVQEPLNGDWKMLSESHPHQKTTAHQASWQLRVPAEGTATLKYRVQVKY</sequence>
<dbReference type="PANTHER" id="PTHR38075">
    <property type="entry name" value="DUF4139 DOMAIN-CONTAINING PROTEIN"/>
    <property type="match status" value="1"/>
</dbReference>
<name>A0A5B8CS05_9PROT</name>
<accession>A0A5B8CS05</accession>
<evidence type="ECO:0000313" key="4">
    <source>
        <dbReference type="Proteomes" id="UP000311008"/>
    </source>
</evidence>
<dbReference type="RefSeq" id="WP_140003413.1">
    <property type="nucleotide sequence ID" value="NZ_CP040946.1"/>
</dbReference>
<dbReference type="AlphaFoldDB" id="A0A5B8CS05"/>
<dbReference type="OrthoDB" id="9808067at2"/>
<evidence type="ECO:0000313" key="3">
    <source>
        <dbReference type="EMBL" id="QDC44072.1"/>
    </source>
</evidence>
<dbReference type="KEGG" id="mmec:FIU01_05730"/>
<dbReference type="Proteomes" id="UP000311008">
    <property type="component" value="Chromosome"/>
</dbReference>
<evidence type="ECO:0000256" key="1">
    <source>
        <dbReference type="SAM" id="SignalP"/>
    </source>
</evidence>
<evidence type="ECO:0000259" key="2">
    <source>
        <dbReference type="Pfam" id="PF13598"/>
    </source>
</evidence>
<keyword evidence="4" id="KW-1185">Reference proteome</keyword>
<feature type="signal peptide" evidence="1">
    <location>
        <begin position="1"/>
        <end position="24"/>
    </location>
</feature>
<gene>
    <name evidence="3" type="ORF">FIU01_05730</name>
</gene>
<feature type="domain" description="DUF4139" evidence="2">
    <location>
        <begin position="187"/>
        <end position="479"/>
    </location>
</feature>
<dbReference type="Pfam" id="PF13598">
    <property type="entry name" value="DUF4139"/>
    <property type="match status" value="1"/>
</dbReference>